<gene>
    <name evidence="2" type="ORF">D0466_15550</name>
</gene>
<dbReference type="AlphaFoldDB" id="A0A372L906"/>
<dbReference type="OrthoDB" id="66776at2"/>
<dbReference type="EMBL" id="QVTD01000011">
    <property type="protein sequence ID" value="RFU62004.1"/>
    <property type="molecule type" value="Genomic_DNA"/>
</dbReference>
<dbReference type="InterPro" id="IPR016181">
    <property type="entry name" value="Acyl_CoA_acyltransferase"/>
</dbReference>
<accession>A0A372L906</accession>
<organism evidence="2 3">
    <name type="scientific">Peribacillus glennii</name>
    <dbReference type="NCBI Taxonomy" id="2303991"/>
    <lineage>
        <taxon>Bacteria</taxon>
        <taxon>Bacillati</taxon>
        <taxon>Bacillota</taxon>
        <taxon>Bacilli</taxon>
        <taxon>Bacillales</taxon>
        <taxon>Bacillaceae</taxon>
        <taxon>Peribacillus</taxon>
    </lineage>
</organism>
<dbReference type="RefSeq" id="WP_117323463.1">
    <property type="nucleotide sequence ID" value="NZ_QVTD01000011.1"/>
</dbReference>
<evidence type="ECO:0000313" key="2">
    <source>
        <dbReference type="EMBL" id="RFU62004.1"/>
    </source>
</evidence>
<dbReference type="Gene3D" id="3.40.630.30">
    <property type="match status" value="1"/>
</dbReference>
<name>A0A372L906_9BACI</name>
<dbReference type="Proteomes" id="UP000262939">
    <property type="component" value="Unassembled WGS sequence"/>
</dbReference>
<comment type="caution">
    <text evidence="2">The sequence shown here is derived from an EMBL/GenBank/DDBJ whole genome shotgun (WGS) entry which is preliminary data.</text>
</comment>
<keyword evidence="3" id="KW-1185">Reference proteome</keyword>
<dbReference type="InterPro" id="IPR000182">
    <property type="entry name" value="GNAT_dom"/>
</dbReference>
<sequence length="163" mass="18321">MEETKRIIELSKYKPEHLDVLLEFQLPEEQAQFTALPSGIIKKANEDPSKHLLVILAGDIPVGFFVLNEGNRVMDYTENIHALLLSAFSINFSEQGKGYAKKGLRLLPAFVSEHFKGINEVLLAVNKKNTAAQIAYKKSGFIDRGQRRMGPKGEQLIFQLPLI</sequence>
<dbReference type="PROSITE" id="PS51186">
    <property type="entry name" value="GNAT"/>
    <property type="match status" value="1"/>
</dbReference>
<evidence type="ECO:0000313" key="3">
    <source>
        <dbReference type="Proteomes" id="UP000262939"/>
    </source>
</evidence>
<feature type="domain" description="N-acetyltransferase" evidence="1">
    <location>
        <begin position="8"/>
        <end position="163"/>
    </location>
</feature>
<reference evidence="2 3" key="1">
    <citation type="submission" date="2018-08" db="EMBL/GenBank/DDBJ databases">
        <title>Bacillus chawlae sp. nov., Bacillus glennii sp. nov., and Bacillus saganii sp. nov. Isolated from the Vehicle Assembly Building at Kennedy Space Center where the Viking Spacecraft were Assembled.</title>
        <authorList>
            <person name="Seuylemezian A."/>
            <person name="Vaishampayan P."/>
        </authorList>
    </citation>
    <scope>NUCLEOTIDE SEQUENCE [LARGE SCALE GENOMIC DNA]</scope>
    <source>
        <strain evidence="2 3">V44-8</strain>
    </source>
</reference>
<protein>
    <submittedName>
        <fullName evidence="2">GNAT family N-acetyltransferase</fullName>
    </submittedName>
</protein>
<keyword evidence="2" id="KW-0808">Transferase</keyword>
<evidence type="ECO:0000259" key="1">
    <source>
        <dbReference type="PROSITE" id="PS51186"/>
    </source>
</evidence>
<proteinExistence type="predicted"/>
<dbReference type="Pfam" id="PF00583">
    <property type="entry name" value="Acetyltransf_1"/>
    <property type="match status" value="1"/>
</dbReference>
<dbReference type="SUPFAM" id="SSF55729">
    <property type="entry name" value="Acyl-CoA N-acyltransferases (Nat)"/>
    <property type="match status" value="1"/>
</dbReference>
<dbReference type="GO" id="GO:0016747">
    <property type="term" value="F:acyltransferase activity, transferring groups other than amino-acyl groups"/>
    <property type="evidence" value="ECO:0007669"/>
    <property type="project" value="InterPro"/>
</dbReference>